<evidence type="ECO:0000256" key="1">
    <source>
        <dbReference type="SAM" id="Coils"/>
    </source>
</evidence>
<keyword evidence="1" id="KW-0175">Coiled coil</keyword>
<gene>
    <name evidence="2" type="ORF">TM448A01786_0010</name>
</gene>
<dbReference type="AlphaFoldDB" id="A0A6H1ZTH1"/>
<reference evidence="2" key="1">
    <citation type="submission" date="2020-03" db="EMBL/GenBank/DDBJ databases">
        <title>The deep terrestrial virosphere.</title>
        <authorList>
            <person name="Holmfeldt K."/>
            <person name="Nilsson E."/>
            <person name="Simone D."/>
            <person name="Lopez-Fernandez M."/>
            <person name="Wu X."/>
            <person name="de Brujin I."/>
            <person name="Lundin D."/>
            <person name="Andersson A."/>
            <person name="Bertilsson S."/>
            <person name="Dopson M."/>
        </authorList>
    </citation>
    <scope>NUCLEOTIDE SEQUENCE</scope>
    <source>
        <strain evidence="2">TM448A01786</strain>
    </source>
</reference>
<feature type="coiled-coil region" evidence="1">
    <location>
        <begin position="70"/>
        <end position="97"/>
    </location>
</feature>
<dbReference type="SUPFAM" id="SSF50494">
    <property type="entry name" value="Trypsin-like serine proteases"/>
    <property type="match status" value="1"/>
</dbReference>
<dbReference type="PRINTS" id="PR00834">
    <property type="entry name" value="PROTEASES2C"/>
</dbReference>
<dbReference type="GO" id="GO:0004252">
    <property type="term" value="F:serine-type endopeptidase activity"/>
    <property type="evidence" value="ECO:0007669"/>
    <property type="project" value="InterPro"/>
</dbReference>
<accession>A0A6H1ZTH1</accession>
<evidence type="ECO:0000313" key="2">
    <source>
        <dbReference type="EMBL" id="QJA50500.1"/>
    </source>
</evidence>
<protein>
    <submittedName>
        <fullName evidence="2">Putative trypsin-like peptidase domain containing protein</fullName>
    </submittedName>
</protein>
<dbReference type="PROSITE" id="PS51257">
    <property type="entry name" value="PROKAR_LIPOPROTEIN"/>
    <property type="match status" value="1"/>
</dbReference>
<proteinExistence type="predicted"/>
<dbReference type="InterPro" id="IPR009003">
    <property type="entry name" value="Peptidase_S1_PA"/>
</dbReference>
<dbReference type="InterPro" id="IPR001940">
    <property type="entry name" value="Peptidase_S1C"/>
</dbReference>
<dbReference type="Pfam" id="PF13365">
    <property type="entry name" value="Trypsin_2"/>
    <property type="match status" value="1"/>
</dbReference>
<dbReference type="EMBL" id="MT144199">
    <property type="protein sequence ID" value="QJA50500.1"/>
    <property type="molecule type" value="Genomic_DNA"/>
</dbReference>
<dbReference type="GO" id="GO:0006508">
    <property type="term" value="P:proteolysis"/>
    <property type="evidence" value="ECO:0007669"/>
    <property type="project" value="InterPro"/>
</dbReference>
<organism evidence="2">
    <name type="scientific">viral metagenome</name>
    <dbReference type="NCBI Taxonomy" id="1070528"/>
    <lineage>
        <taxon>unclassified sequences</taxon>
        <taxon>metagenomes</taxon>
        <taxon>organismal metagenomes</taxon>
    </lineage>
</organism>
<dbReference type="Gene3D" id="2.40.10.10">
    <property type="entry name" value="Trypsin-like serine proteases"/>
    <property type="match status" value="1"/>
</dbReference>
<feature type="coiled-coil region" evidence="1">
    <location>
        <begin position="261"/>
        <end position="302"/>
    </location>
</feature>
<sequence>MKAKVFVLIAIVAALFIGVACTINIGISDEDVKKAARRASVQTSFHIPVMKAFFTTPLAEKEEITRAKLNEAGEKRMKEIDEKIKQAIEEERKKQAEDKYESFLTEINEWGYLPVSKSMIPLGTFAPAYAKFPERILVGTTTEKKEIKEWEKEYEKDVLSVSETANVSPTKAREIISRLRASGYSINKEEISQSSDVKLLWFRAGWDSEYPTELDWKVEVEGTETNIITGYDPRGILIVRWVPDKKRVYVKAGYFDLKTEYREKPDEVKKLEEEIRGLKEEKEKLKKDLEEKQSQLDQAKDVPKRDIGTATWADVQYGTVKLERFWILAQASGIFLGNMRVLKEQRGWMPYRAWGNYEQTINSEMKGVVLTNAHVASYAKMFEIWISKDKEIMWILFPGVPYVRMTKDSDHYGSPAEILSIDQVPVMSMDVDAAIMVTSPIPQYEPHKAVLGNSDKVKEGDPVIMVGNPSGFQKFLTQGVVSNTKYSVLDTLNSARWFKYLKLKERFNWLKNSNFWFDTPIGVGGTSGSGVWALKGSEKGKVVAIHNMGLVQQQSSIASSKDDTEWNPKEFTGYGKLSDVARHQFQAFFADYPYQKASYRYSQEEFEKENDTFSEMMQAHSYSISGMNAGIPINYVKRFLQERGLDPDHFGWGPLKEKYWEK</sequence>
<dbReference type="InterPro" id="IPR043504">
    <property type="entry name" value="Peptidase_S1_PA_chymotrypsin"/>
</dbReference>
<name>A0A6H1ZTH1_9ZZZZ</name>